<dbReference type="EMBL" id="VUMV01000005">
    <property type="protein sequence ID" value="MST82215.1"/>
    <property type="molecule type" value="Genomic_DNA"/>
</dbReference>
<name>A0A7X2P8J6_9FIRM</name>
<dbReference type="SUPFAM" id="SSF51658">
    <property type="entry name" value="Xylose isomerase-like"/>
    <property type="match status" value="1"/>
</dbReference>
<organism evidence="3 4">
    <name type="scientific">Bilifractor porci</name>
    <dbReference type="NCBI Taxonomy" id="2606636"/>
    <lineage>
        <taxon>Bacteria</taxon>
        <taxon>Bacillati</taxon>
        <taxon>Bacillota</taxon>
        <taxon>Clostridia</taxon>
        <taxon>Lachnospirales</taxon>
        <taxon>Lachnospiraceae</taxon>
        <taxon>Bilifractor</taxon>
    </lineage>
</organism>
<proteinExistence type="predicted"/>
<reference evidence="3 4" key="1">
    <citation type="submission" date="2019-08" db="EMBL/GenBank/DDBJ databases">
        <title>In-depth cultivation of the pig gut microbiome towards novel bacterial diversity and tailored functional studies.</title>
        <authorList>
            <person name="Wylensek D."/>
            <person name="Hitch T.C.A."/>
            <person name="Clavel T."/>
        </authorList>
    </citation>
    <scope>NUCLEOTIDE SEQUENCE [LARGE SCALE GENOMIC DNA]</scope>
    <source>
        <strain evidence="3 4">Oil+RF-744-WCA-WT-13</strain>
    </source>
</reference>
<dbReference type="PANTHER" id="PTHR43489">
    <property type="entry name" value="ISOMERASE"/>
    <property type="match status" value="1"/>
</dbReference>
<evidence type="ECO:0000259" key="2">
    <source>
        <dbReference type="Pfam" id="PF01261"/>
    </source>
</evidence>
<dbReference type="Gene3D" id="3.20.20.150">
    <property type="entry name" value="Divalent-metal-dependent TIM barrel enzymes"/>
    <property type="match status" value="1"/>
</dbReference>
<dbReference type="GO" id="GO:0016853">
    <property type="term" value="F:isomerase activity"/>
    <property type="evidence" value="ECO:0007669"/>
    <property type="project" value="UniProtKB-KW"/>
</dbReference>
<keyword evidence="1 3" id="KW-0413">Isomerase</keyword>
<gene>
    <name evidence="3" type="ORF">FYJ60_07790</name>
</gene>
<evidence type="ECO:0000313" key="3">
    <source>
        <dbReference type="EMBL" id="MST82215.1"/>
    </source>
</evidence>
<evidence type="ECO:0000256" key="1">
    <source>
        <dbReference type="ARBA" id="ARBA00023235"/>
    </source>
</evidence>
<protein>
    <submittedName>
        <fullName evidence="3">Sugar phosphate isomerase/epimerase</fullName>
    </submittedName>
</protein>
<dbReference type="Pfam" id="PF01261">
    <property type="entry name" value="AP_endonuc_2"/>
    <property type="match status" value="1"/>
</dbReference>
<sequence length="298" mass="34345">MVKNNSCYFYIDVWDRIEKNRRLKLKIRDNVTFPLCLQIWDTDFKSSNFTKMLQILCQEHFFGVELNLTSFDISEIEVLLELLRSYNLRLTGIATGAWAKKNDYSFSSEDENARKASVKAFIEQVLAAAAFAKTKVIVGTLKGAVQIDKQKQLQSFFRSLCEIDAVNKKMKVPVYLEATNHYESCAANTVSDTVEVIKKLHGEGRYFVLPDTYHMNMEETNFFIPVLKNRNYFTNIHMSDNNRCFPGYGMLRFGEVYSALKAADYQGTVTIEGRIQNDFDEEIRNSAAFLRCTAMNFC</sequence>
<dbReference type="PANTHER" id="PTHR43489:SF7">
    <property type="entry name" value="3-DEHYDRO-D-GULOSIDE 4-EPIMERASE-RELATED"/>
    <property type="match status" value="1"/>
</dbReference>
<evidence type="ECO:0000313" key="4">
    <source>
        <dbReference type="Proteomes" id="UP000466864"/>
    </source>
</evidence>
<comment type="caution">
    <text evidence="3">The sequence shown here is derived from an EMBL/GenBank/DDBJ whole genome shotgun (WGS) entry which is preliminary data.</text>
</comment>
<dbReference type="InterPro" id="IPR050417">
    <property type="entry name" value="Sugar_Epim/Isomerase"/>
</dbReference>
<dbReference type="InterPro" id="IPR036237">
    <property type="entry name" value="Xyl_isomerase-like_sf"/>
</dbReference>
<dbReference type="AlphaFoldDB" id="A0A7X2P8J6"/>
<dbReference type="InterPro" id="IPR013022">
    <property type="entry name" value="Xyl_isomerase-like_TIM-brl"/>
</dbReference>
<keyword evidence="4" id="KW-1185">Reference proteome</keyword>
<accession>A0A7X2P8J6</accession>
<feature type="domain" description="Xylose isomerase-like TIM barrel" evidence="2">
    <location>
        <begin position="64"/>
        <end position="291"/>
    </location>
</feature>
<dbReference type="Proteomes" id="UP000466864">
    <property type="component" value="Unassembled WGS sequence"/>
</dbReference>